<dbReference type="InterPro" id="IPR013083">
    <property type="entry name" value="Znf_RING/FYVE/PHD"/>
</dbReference>
<evidence type="ECO:0000313" key="3">
    <source>
        <dbReference type="EMBL" id="CAG9790928.1"/>
    </source>
</evidence>
<dbReference type="EMBL" id="OU893334">
    <property type="protein sequence ID" value="CAG9790928.1"/>
    <property type="molecule type" value="Genomic_DNA"/>
</dbReference>
<feature type="coiled-coil region" evidence="1">
    <location>
        <begin position="104"/>
        <end position="166"/>
    </location>
</feature>
<dbReference type="InterPro" id="IPR057251">
    <property type="entry name" value="FP_C"/>
</dbReference>
<gene>
    <name evidence="3" type="ORF">DIATSA_LOCUS8575</name>
</gene>
<protein>
    <recommendedName>
        <fullName evidence="2">FP protein C-terminal domain-containing protein</fullName>
    </recommendedName>
</protein>
<evidence type="ECO:0000256" key="1">
    <source>
        <dbReference type="SAM" id="Coils"/>
    </source>
</evidence>
<evidence type="ECO:0000313" key="4">
    <source>
        <dbReference type="Proteomes" id="UP001153714"/>
    </source>
</evidence>
<organism evidence="3 4">
    <name type="scientific">Diatraea saccharalis</name>
    <name type="common">sugarcane borer</name>
    <dbReference type="NCBI Taxonomy" id="40085"/>
    <lineage>
        <taxon>Eukaryota</taxon>
        <taxon>Metazoa</taxon>
        <taxon>Ecdysozoa</taxon>
        <taxon>Arthropoda</taxon>
        <taxon>Hexapoda</taxon>
        <taxon>Insecta</taxon>
        <taxon>Pterygota</taxon>
        <taxon>Neoptera</taxon>
        <taxon>Endopterygota</taxon>
        <taxon>Lepidoptera</taxon>
        <taxon>Glossata</taxon>
        <taxon>Ditrysia</taxon>
        <taxon>Pyraloidea</taxon>
        <taxon>Crambidae</taxon>
        <taxon>Crambinae</taxon>
        <taxon>Diatraea</taxon>
    </lineage>
</organism>
<keyword evidence="4" id="KW-1185">Reference proteome</keyword>
<evidence type="ECO:0000259" key="2">
    <source>
        <dbReference type="Pfam" id="PF25298"/>
    </source>
</evidence>
<feature type="domain" description="FP protein C-terminal" evidence="2">
    <location>
        <begin position="305"/>
        <end position="340"/>
    </location>
</feature>
<dbReference type="OrthoDB" id="7490514at2759"/>
<keyword evidence="1" id="KW-0175">Coiled coil</keyword>
<dbReference type="Proteomes" id="UP001153714">
    <property type="component" value="Chromosome 3"/>
</dbReference>
<dbReference type="Gene3D" id="3.30.40.10">
    <property type="entry name" value="Zinc/RING finger domain, C3HC4 (zinc finger)"/>
    <property type="match status" value="1"/>
</dbReference>
<name>A0A9N9WFJ3_9NEOP</name>
<dbReference type="Pfam" id="PF25298">
    <property type="entry name" value="Baculo_FP_2nd"/>
    <property type="match status" value="1"/>
</dbReference>
<proteinExistence type="predicted"/>
<dbReference type="Gene3D" id="3.30.70.1820">
    <property type="entry name" value="L1 transposable element, RRM domain"/>
    <property type="match status" value="1"/>
</dbReference>
<reference evidence="3" key="2">
    <citation type="submission" date="2022-10" db="EMBL/GenBank/DDBJ databases">
        <authorList>
            <consortium name="ENA_rothamsted_submissions"/>
            <consortium name="culmorum"/>
            <person name="King R."/>
        </authorList>
    </citation>
    <scope>NUCLEOTIDE SEQUENCE</scope>
</reference>
<sequence>MAPGKLKCAGCLQIITDRQYLKCCVCSEYYDILCANVSEQRFRNTLTGQHRTNWKCDACKNSEPKADNRNTLIREHDDKVMRRRGASALSPPEERLPVPVSADIECKQGDMQTLIKELRLLRKEMQETRLQVQVLNETLGALGARVDVCESRLDKLTSRIENIESRGMGSVTGCDGTALANTIESLRAELNERDQELLMNDLEITCIPEQKGEGLQHIVMTLANKLGVKLERRDVVSAVRVGRVLNVGGDGMSSASRPRPIVVRLVQHSLRDDLLQAARVRRGATTEGLDLPGPPRRFYVNERLTKTNRLLFRQAREIGERLGWRFIWTRDGKIFTRQHTGQGVPRHRLRTVADLISVFGPEAVGSVSV</sequence>
<accession>A0A9N9WFJ3</accession>
<dbReference type="AlphaFoldDB" id="A0A9N9WFJ3"/>
<reference evidence="3" key="1">
    <citation type="submission" date="2021-12" db="EMBL/GenBank/DDBJ databases">
        <authorList>
            <person name="King R."/>
        </authorList>
    </citation>
    <scope>NUCLEOTIDE SEQUENCE</scope>
</reference>